<comment type="caution">
    <text evidence="2">The sequence shown here is derived from an EMBL/GenBank/DDBJ whole genome shotgun (WGS) entry which is preliminary data.</text>
</comment>
<protein>
    <recommendedName>
        <fullName evidence="1">MATH domain-containing protein</fullName>
    </recommendedName>
</protein>
<dbReference type="AlphaFoldDB" id="A0A4Y2UZP2"/>
<dbReference type="SUPFAM" id="SSF49599">
    <property type="entry name" value="TRAF domain-like"/>
    <property type="match status" value="1"/>
</dbReference>
<sequence>MIQQTSWNLHLYPRGNEDPDFIALFLKRCDNCNGPEKIALNYELSILDANGRDLESNKIDFEFQKSASYGLSDFFERPENYQVGRDFTLDILTVRCTMWIGDGEVDKEALSYAKTRIGLKKISFIKTIENFATLKPNQKITFDVTSVAKHALKLSYTSEVNLAQKMK</sequence>
<evidence type="ECO:0000259" key="1">
    <source>
        <dbReference type="PROSITE" id="PS50144"/>
    </source>
</evidence>
<organism evidence="2 3">
    <name type="scientific">Araneus ventricosus</name>
    <name type="common">Orbweaver spider</name>
    <name type="synonym">Epeira ventricosa</name>
    <dbReference type="NCBI Taxonomy" id="182803"/>
    <lineage>
        <taxon>Eukaryota</taxon>
        <taxon>Metazoa</taxon>
        <taxon>Ecdysozoa</taxon>
        <taxon>Arthropoda</taxon>
        <taxon>Chelicerata</taxon>
        <taxon>Arachnida</taxon>
        <taxon>Araneae</taxon>
        <taxon>Araneomorphae</taxon>
        <taxon>Entelegynae</taxon>
        <taxon>Araneoidea</taxon>
        <taxon>Araneidae</taxon>
        <taxon>Araneus</taxon>
    </lineage>
</organism>
<dbReference type="CDD" id="cd00121">
    <property type="entry name" value="MATH"/>
    <property type="match status" value="1"/>
</dbReference>
<evidence type="ECO:0000313" key="2">
    <source>
        <dbReference type="EMBL" id="GBO17256.1"/>
    </source>
</evidence>
<dbReference type="PROSITE" id="PS50144">
    <property type="entry name" value="MATH"/>
    <property type="match status" value="1"/>
</dbReference>
<feature type="domain" description="MATH" evidence="1">
    <location>
        <begin position="1"/>
        <end position="98"/>
    </location>
</feature>
<dbReference type="InterPro" id="IPR002083">
    <property type="entry name" value="MATH/TRAF_dom"/>
</dbReference>
<evidence type="ECO:0000313" key="3">
    <source>
        <dbReference type="Proteomes" id="UP000499080"/>
    </source>
</evidence>
<dbReference type="OrthoDB" id="6435602at2759"/>
<dbReference type="InterPro" id="IPR008974">
    <property type="entry name" value="TRAF-like"/>
</dbReference>
<dbReference type="Proteomes" id="UP000499080">
    <property type="component" value="Unassembled WGS sequence"/>
</dbReference>
<reference evidence="2 3" key="1">
    <citation type="journal article" date="2019" name="Sci. Rep.">
        <title>Orb-weaving spider Araneus ventricosus genome elucidates the spidroin gene catalogue.</title>
        <authorList>
            <person name="Kono N."/>
            <person name="Nakamura H."/>
            <person name="Ohtoshi R."/>
            <person name="Moran D.A.P."/>
            <person name="Shinohara A."/>
            <person name="Yoshida Y."/>
            <person name="Fujiwara M."/>
            <person name="Mori M."/>
            <person name="Tomita M."/>
            <person name="Arakawa K."/>
        </authorList>
    </citation>
    <scope>NUCLEOTIDE SEQUENCE [LARGE SCALE GENOMIC DNA]</scope>
</reference>
<dbReference type="EMBL" id="BGPR01041021">
    <property type="protein sequence ID" value="GBO17256.1"/>
    <property type="molecule type" value="Genomic_DNA"/>
</dbReference>
<accession>A0A4Y2UZP2</accession>
<gene>
    <name evidence="2" type="ORF">AVEN_147926_1</name>
</gene>
<proteinExistence type="predicted"/>
<dbReference type="Gene3D" id="2.60.210.10">
    <property type="entry name" value="Apoptosis, Tumor Necrosis Factor Receptor Associated Protein 2, Chain A"/>
    <property type="match status" value="1"/>
</dbReference>
<keyword evidence="3" id="KW-1185">Reference proteome</keyword>
<name>A0A4Y2UZP2_ARAVE</name>